<evidence type="ECO:0000256" key="10">
    <source>
        <dbReference type="ARBA" id="ARBA00023136"/>
    </source>
</evidence>
<keyword evidence="5" id="KW-1003">Cell membrane</keyword>
<evidence type="ECO:0000313" key="15">
    <source>
        <dbReference type="Proteomes" id="UP001320119"/>
    </source>
</evidence>
<reference evidence="14 15" key="1">
    <citation type="journal article" date="2022" name="IScience">
        <title>An ultrasensitive nanofiber-based assay for enzymatic hydrolysis and deep-sea microbial degradation of cellulose.</title>
        <authorList>
            <person name="Tsudome M."/>
            <person name="Tachioka M."/>
            <person name="Miyazaki M."/>
            <person name="Uchimura K."/>
            <person name="Tsuda M."/>
            <person name="Takaki Y."/>
            <person name="Deguchi S."/>
        </authorList>
    </citation>
    <scope>NUCLEOTIDE SEQUENCE [LARGE SCALE GENOMIC DNA]</scope>
    <source>
        <strain evidence="14 15">GE09</strain>
    </source>
</reference>
<feature type="transmembrane region" description="Helical" evidence="11">
    <location>
        <begin position="82"/>
        <end position="104"/>
    </location>
</feature>
<keyword evidence="7 12" id="KW-0997">Cell inner membrane</keyword>
<evidence type="ECO:0000256" key="1">
    <source>
        <dbReference type="ARBA" id="ARBA00002949"/>
    </source>
</evidence>
<organism evidence="14 15">
    <name type="scientific">Marinagarivorans cellulosilyticus</name>
    <dbReference type="NCBI Taxonomy" id="2721545"/>
    <lineage>
        <taxon>Bacteria</taxon>
        <taxon>Pseudomonadati</taxon>
        <taxon>Pseudomonadota</taxon>
        <taxon>Gammaproteobacteria</taxon>
        <taxon>Cellvibrionales</taxon>
        <taxon>Cellvibrionaceae</taxon>
        <taxon>Marinagarivorans</taxon>
    </lineage>
</organism>
<keyword evidence="8 11" id="KW-0812">Transmembrane</keyword>
<evidence type="ECO:0000256" key="4">
    <source>
        <dbReference type="ARBA" id="ARBA00022448"/>
    </source>
</evidence>
<evidence type="ECO:0000256" key="8">
    <source>
        <dbReference type="ARBA" id="ARBA00022692"/>
    </source>
</evidence>
<dbReference type="InterPro" id="IPR000515">
    <property type="entry name" value="MetI-like"/>
</dbReference>
<comment type="function">
    <text evidence="1 12">Part of the binding-protein-dependent transport system for molybdenum; probably responsible for the translocation of the substrate across the membrane.</text>
</comment>
<evidence type="ECO:0000256" key="12">
    <source>
        <dbReference type="RuleBase" id="RU365097"/>
    </source>
</evidence>
<gene>
    <name evidence="14" type="ORF">MARGE09_P3107</name>
</gene>
<dbReference type="Pfam" id="PF00528">
    <property type="entry name" value="BPD_transp_1"/>
    <property type="match status" value="1"/>
</dbReference>
<dbReference type="CDD" id="cd06261">
    <property type="entry name" value="TM_PBP2"/>
    <property type="match status" value="1"/>
</dbReference>
<feature type="transmembrane region" description="Helical" evidence="11">
    <location>
        <begin position="47"/>
        <end position="70"/>
    </location>
</feature>
<accession>A0AAN1WJS9</accession>
<sequence length="233" mass="24971">MFFSPSDMAAIGLTLRLACTVTVILLVVATPLAWWLARTTSWWKGPVAALVALPLILPPTVLGFYLLLVMGPNGFVGELTQAAGLGILPFTFWGLVVASVFYSLPFVVQPIHNAIEAVGVRPLEVAATLGAGPWDRFFSVVLPLAKPGFITAAVLGFTHTVGEFGVVLMIGGNIPDETRVVSVQMYDHVEALQYGQAHALALSLVVFSFIALLALYGYQRRQRQLLSSNAGGF</sequence>
<dbReference type="FunFam" id="1.10.3720.10:FF:000054">
    <property type="entry name" value="Molybdenum transport system permease"/>
    <property type="match status" value="1"/>
</dbReference>
<dbReference type="GO" id="GO:0005886">
    <property type="term" value="C:plasma membrane"/>
    <property type="evidence" value="ECO:0007669"/>
    <property type="project" value="UniProtKB-SubCell"/>
</dbReference>
<comment type="subcellular location">
    <subcellularLocation>
        <location evidence="2 12">Cell inner membrane</location>
        <topology evidence="2 12">Multi-pass membrane protein</topology>
    </subcellularLocation>
    <subcellularLocation>
        <location evidence="11">Cell membrane</location>
        <topology evidence="11">Multi-pass membrane protein</topology>
    </subcellularLocation>
</comment>
<dbReference type="InterPro" id="IPR035906">
    <property type="entry name" value="MetI-like_sf"/>
</dbReference>
<comment type="caution">
    <text evidence="12">Lacks conserved residue(s) required for the propagation of feature annotation.</text>
</comment>
<keyword evidence="9 11" id="KW-1133">Transmembrane helix</keyword>
<dbReference type="InterPro" id="IPR011867">
    <property type="entry name" value="ModB_ABC"/>
</dbReference>
<dbReference type="KEGG" id="marq:MARGE09_P3107"/>
<evidence type="ECO:0000256" key="5">
    <source>
        <dbReference type="ARBA" id="ARBA00022475"/>
    </source>
</evidence>
<name>A0AAN1WJS9_9GAMM</name>
<dbReference type="Gene3D" id="1.10.3720.10">
    <property type="entry name" value="MetI-like"/>
    <property type="match status" value="1"/>
</dbReference>
<evidence type="ECO:0000313" key="14">
    <source>
        <dbReference type="EMBL" id="BCD98906.1"/>
    </source>
</evidence>
<keyword evidence="6 12" id="KW-0500">Molybdenum</keyword>
<dbReference type="PANTHER" id="PTHR30183:SF8">
    <property type="entry name" value="MOLYBDENUM TRANSPORT SYSTEM PERMEASE"/>
    <property type="match status" value="1"/>
</dbReference>
<dbReference type="AlphaFoldDB" id="A0AAN1WJS9"/>
<feature type="transmembrane region" description="Helical" evidence="11">
    <location>
        <begin position="197"/>
        <end position="218"/>
    </location>
</feature>
<dbReference type="GO" id="GO:0015098">
    <property type="term" value="F:molybdate ion transmembrane transporter activity"/>
    <property type="evidence" value="ECO:0007669"/>
    <property type="project" value="UniProtKB-UniRule"/>
</dbReference>
<feature type="domain" description="ABC transmembrane type-1" evidence="13">
    <location>
        <begin position="11"/>
        <end position="215"/>
    </location>
</feature>
<keyword evidence="4 11" id="KW-0813">Transport</keyword>
<evidence type="ECO:0000259" key="13">
    <source>
        <dbReference type="PROSITE" id="PS50928"/>
    </source>
</evidence>
<keyword evidence="15" id="KW-1185">Reference proteome</keyword>
<comment type="similarity">
    <text evidence="3 12">Belongs to the binding-protein-dependent transport system permease family. CysTW subfamily.</text>
</comment>
<protein>
    <recommendedName>
        <fullName evidence="12">Molybdenum transport system permease</fullName>
    </recommendedName>
</protein>
<dbReference type="SUPFAM" id="SSF161098">
    <property type="entry name" value="MetI-like"/>
    <property type="match status" value="1"/>
</dbReference>
<dbReference type="PANTHER" id="PTHR30183">
    <property type="entry name" value="MOLYBDENUM TRANSPORT SYSTEM PERMEASE PROTEIN MODB"/>
    <property type="match status" value="1"/>
</dbReference>
<dbReference type="RefSeq" id="WP_236983604.1">
    <property type="nucleotide sequence ID" value="NZ_AP023086.1"/>
</dbReference>
<evidence type="ECO:0000256" key="7">
    <source>
        <dbReference type="ARBA" id="ARBA00022519"/>
    </source>
</evidence>
<evidence type="ECO:0000256" key="3">
    <source>
        <dbReference type="ARBA" id="ARBA00007069"/>
    </source>
</evidence>
<feature type="transmembrane region" description="Helical" evidence="11">
    <location>
        <begin position="12"/>
        <end position="35"/>
    </location>
</feature>
<dbReference type="Proteomes" id="UP001320119">
    <property type="component" value="Chromosome"/>
</dbReference>
<dbReference type="PROSITE" id="PS50928">
    <property type="entry name" value="ABC_TM1"/>
    <property type="match status" value="1"/>
</dbReference>
<keyword evidence="10 11" id="KW-0472">Membrane</keyword>
<evidence type="ECO:0000256" key="9">
    <source>
        <dbReference type="ARBA" id="ARBA00022989"/>
    </source>
</evidence>
<evidence type="ECO:0000256" key="6">
    <source>
        <dbReference type="ARBA" id="ARBA00022505"/>
    </source>
</evidence>
<evidence type="ECO:0000256" key="2">
    <source>
        <dbReference type="ARBA" id="ARBA00004429"/>
    </source>
</evidence>
<dbReference type="NCBIfam" id="TIGR02141">
    <property type="entry name" value="modB_ABC"/>
    <property type="match status" value="1"/>
</dbReference>
<evidence type="ECO:0000256" key="11">
    <source>
        <dbReference type="RuleBase" id="RU363032"/>
    </source>
</evidence>
<proteinExistence type="inferred from homology"/>
<dbReference type="EMBL" id="AP023086">
    <property type="protein sequence ID" value="BCD98906.1"/>
    <property type="molecule type" value="Genomic_DNA"/>
</dbReference>